<dbReference type="InterPro" id="IPR017907">
    <property type="entry name" value="Znf_RING_CS"/>
</dbReference>
<dbReference type="SUPFAM" id="SSF57850">
    <property type="entry name" value="RING/U-box"/>
    <property type="match status" value="1"/>
</dbReference>
<evidence type="ECO:0000256" key="4">
    <source>
        <dbReference type="ARBA" id="ARBA00022833"/>
    </source>
</evidence>
<dbReference type="InterPro" id="IPR051507">
    <property type="entry name" value="PcG_RING_finger"/>
</dbReference>
<dbReference type="Proteomes" id="UP000784294">
    <property type="component" value="Unassembled WGS sequence"/>
</dbReference>
<evidence type="ECO:0000313" key="8">
    <source>
        <dbReference type="EMBL" id="VEL12253.1"/>
    </source>
</evidence>
<evidence type="ECO:0000256" key="6">
    <source>
        <dbReference type="PROSITE-ProRule" id="PRU00175"/>
    </source>
</evidence>
<evidence type="ECO:0000256" key="1">
    <source>
        <dbReference type="ARBA" id="ARBA00004123"/>
    </source>
</evidence>
<dbReference type="GO" id="GO:0031519">
    <property type="term" value="C:PcG protein complex"/>
    <property type="evidence" value="ECO:0007669"/>
    <property type="project" value="UniProtKB-ARBA"/>
</dbReference>
<dbReference type="PROSITE" id="PS00518">
    <property type="entry name" value="ZF_RING_1"/>
    <property type="match status" value="1"/>
</dbReference>
<dbReference type="EMBL" id="CAAALY010014222">
    <property type="protein sequence ID" value="VEL12253.1"/>
    <property type="molecule type" value="Genomic_DNA"/>
</dbReference>
<accession>A0A3S5BPJ1</accession>
<sequence length="139" mass="16201">MHVNNDEKKIRLSELNEFITCNICKGYLIDAVTITECLHSFCKSCLVKHLEEKFDCPVCGVLIHHSHPLNYVSFDRTLQDIVYKVVPYLREQEKSAREAFYQRIGKTPPPSEGNFYPINSLKSYLYCSFYSCLDLSFIF</sequence>
<proteinExistence type="predicted"/>
<feature type="domain" description="RING-type" evidence="7">
    <location>
        <begin position="21"/>
        <end position="59"/>
    </location>
</feature>
<protein>
    <recommendedName>
        <fullName evidence="7">RING-type domain-containing protein</fullName>
    </recommendedName>
</protein>
<evidence type="ECO:0000256" key="5">
    <source>
        <dbReference type="ARBA" id="ARBA00023242"/>
    </source>
</evidence>
<comment type="subcellular location">
    <subcellularLocation>
        <location evidence="1">Nucleus</location>
    </subcellularLocation>
</comment>
<keyword evidence="5" id="KW-0539">Nucleus</keyword>
<evidence type="ECO:0000313" key="9">
    <source>
        <dbReference type="Proteomes" id="UP000784294"/>
    </source>
</evidence>
<dbReference type="PROSITE" id="PS50089">
    <property type="entry name" value="ZF_RING_2"/>
    <property type="match status" value="1"/>
</dbReference>
<dbReference type="FunFam" id="3.30.40.10:FF:000033">
    <property type="entry name" value="Polycomb group RING finger protein 3"/>
    <property type="match status" value="1"/>
</dbReference>
<dbReference type="PANTHER" id="PTHR45893">
    <property type="entry name" value="POLYCOMB GROUP RING FINGER PROTEIN"/>
    <property type="match status" value="1"/>
</dbReference>
<dbReference type="Pfam" id="PF13923">
    <property type="entry name" value="zf-C3HC4_2"/>
    <property type="match status" value="1"/>
</dbReference>
<keyword evidence="4" id="KW-0862">Zinc</keyword>
<dbReference type="Gene3D" id="3.30.40.10">
    <property type="entry name" value="Zinc/RING finger domain, C3HC4 (zinc finger)"/>
    <property type="match status" value="1"/>
</dbReference>
<keyword evidence="2" id="KW-0479">Metal-binding</keyword>
<dbReference type="SMART" id="SM00184">
    <property type="entry name" value="RING"/>
    <property type="match status" value="1"/>
</dbReference>
<dbReference type="InterPro" id="IPR001841">
    <property type="entry name" value="Znf_RING"/>
</dbReference>
<dbReference type="AlphaFoldDB" id="A0A3S5BPJ1"/>
<dbReference type="GO" id="GO:0008270">
    <property type="term" value="F:zinc ion binding"/>
    <property type="evidence" value="ECO:0007669"/>
    <property type="project" value="UniProtKB-KW"/>
</dbReference>
<keyword evidence="3 6" id="KW-0863">Zinc-finger</keyword>
<comment type="caution">
    <text evidence="8">The sequence shown here is derived from an EMBL/GenBank/DDBJ whole genome shotgun (WGS) entry which is preliminary data.</text>
</comment>
<dbReference type="OrthoDB" id="1305878at2759"/>
<gene>
    <name evidence="8" type="ORF">PXEA_LOCUS5693</name>
</gene>
<organism evidence="8 9">
    <name type="scientific">Protopolystoma xenopodis</name>
    <dbReference type="NCBI Taxonomy" id="117903"/>
    <lineage>
        <taxon>Eukaryota</taxon>
        <taxon>Metazoa</taxon>
        <taxon>Spiralia</taxon>
        <taxon>Lophotrochozoa</taxon>
        <taxon>Platyhelminthes</taxon>
        <taxon>Monogenea</taxon>
        <taxon>Polyopisthocotylea</taxon>
        <taxon>Polystomatidea</taxon>
        <taxon>Polystomatidae</taxon>
        <taxon>Protopolystoma</taxon>
    </lineage>
</organism>
<evidence type="ECO:0000259" key="7">
    <source>
        <dbReference type="PROSITE" id="PS50089"/>
    </source>
</evidence>
<reference evidence="8" key="1">
    <citation type="submission" date="2018-11" db="EMBL/GenBank/DDBJ databases">
        <authorList>
            <consortium name="Pathogen Informatics"/>
        </authorList>
    </citation>
    <scope>NUCLEOTIDE SEQUENCE</scope>
</reference>
<name>A0A3S5BPJ1_9PLAT</name>
<evidence type="ECO:0000256" key="2">
    <source>
        <dbReference type="ARBA" id="ARBA00022723"/>
    </source>
</evidence>
<keyword evidence="9" id="KW-1185">Reference proteome</keyword>
<dbReference type="InterPro" id="IPR013083">
    <property type="entry name" value="Znf_RING/FYVE/PHD"/>
</dbReference>
<evidence type="ECO:0000256" key="3">
    <source>
        <dbReference type="ARBA" id="ARBA00022771"/>
    </source>
</evidence>